<dbReference type="EMBL" id="ASWJ01000006">
    <property type="protein sequence ID" value="EOW83914.1"/>
    <property type="molecule type" value="Genomic_DNA"/>
</dbReference>
<dbReference type="AlphaFoldDB" id="S0K4D5"/>
<evidence type="ECO:0000256" key="2">
    <source>
        <dbReference type="ARBA" id="ARBA00022679"/>
    </source>
</evidence>
<dbReference type="Gene3D" id="1.10.1790.10">
    <property type="entry name" value="PRD domain"/>
    <property type="match status" value="1"/>
</dbReference>
<dbReference type="GO" id="GO:0016020">
    <property type="term" value="C:membrane"/>
    <property type="evidence" value="ECO:0007669"/>
    <property type="project" value="InterPro"/>
</dbReference>
<dbReference type="CDD" id="cd00009">
    <property type="entry name" value="AAA"/>
    <property type="match status" value="1"/>
</dbReference>
<evidence type="ECO:0000256" key="5">
    <source>
        <dbReference type="ARBA" id="ARBA00023125"/>
    </source>
</evidence>
<dbReference type="PANTHER" id="PTHR32071:SF38">
    <property type="entry name" value="PSP OPERON TRANSCRIPTIONAL ACTIVATOR"/>
    <property type="match status" value="1"/>
</dbReference>
<dbReference type="PROSITE" id="PS50045">
    <property type="entry name" value="SIGMA54_INTERACT_4"/>
    <property type="match status" value="1"/>
</dbReference>
<keyword evidence="4" id="KW-0067">ATP-binding</keyword>
<dbReference type="InterPro" id="IPR003593">
    <property type="entry name" value="AAA+_ATPase"/>
</dbReference>
<evidence type="ECO:0000259" key="7">
    <source>
        <dbReference type="PROSITE" id="PS51096"/>
    </source>
</evidence>
<dbReference type="PATRIC" id="fig|1121865.3.peg.1661"/>
<feature type="domain" description="Sigma-54 factor interaction" evidence="6">
    <location>
        <begin position="74"/>
        <end position="306"/>
    </location>
</feature>
<gene>
    <name evidence="9" type="ORF">I568_01361</name>
</gene>
<proteinExistence type="predicted"/>
<dbReference type="InterPro" id="IPR025662">
    <property type="entry name" value="Sigma_54_int_dom_ATP-bd_1"/>
</dbReference>
<dbReference type="InterPro" id="IPR036662">
    <property type="entry name" value="PTS_EIIA_man-typ_sf"/>
</dbReference>
<protein>
    <recommendedName>
        <fullName evidence="1">DNA translocase FtsK</fullName>
    </recommendedName>
</protein>
<dbReference type="PROSITE" id="PS00675">
    <property type="entry name" value="SIGMA54_INTERACT_1"/>
    <property type="match status" value="1"/>
</dbReference>
<accession>S0K4D5</accession>
<dbReference type="GO" id="GO:0006355">
    <property type="term" value="P:regulation of DNA-templated transcription"/>
    <property type="evidence" value="ECO:0007669"/>
    <property type="project" value="InterPro"/>
</dbReference>
<dbReference type="InterPro" id="IPR036388">
    <property type="entry name" value="WH-like_DNA-bd_sf"/>
</dbReference>
<dbReference type="GO" id="GO:0016740">
    <property type="term" value="F:transferase activity"/>
    <property type="evidence" value="ECO:0007669"/>
    <property type="project" value="UniProtKB-KW"/>
</dbReference>
<dbReference type="GO" id="GO:0003677">
    <property type="term" value="F:DNA binding"/>
    <property type="evidence" value="ECO:0007669"/>
    <property type="project" value="UniProtKB-KW"/>
</dbReference>
<evidence type="ECO:0000313" key="9">
    <source>
        <dbReference type="EMBL" id="EOW83914.1"/>
    </source>
</evidence>
<dbReference type="SUPFAM" id="SSF46785">
    <property type="entry name" value="Winged helix' DNA-binding domain"/>
    <property type="match status" value="1"/>
</dbReference>
<dbReference type="GO" id="GO:0005524">
    <property type="term" value="F:ATP binding"/>
    <property type="evidence" value="ECO:0007669"/>
    <property type="project" value="UniProtKB-KW"/>
</dbReference>
<keyword evidence="5" id="KW-0238">DNA-binding</keyword>
<dbReference type="InterPro" id="IPR002078">
    <property type="entry name" value="Sigma_54_int"/>
</dbReference>
<keyword evidence="10" id="KW-1185">Reference proteome</keyword>
<evidence type="ECO:0000259" key="8">
    <source>
        <dbReference type="PROSITE" id="PS51372"/>
    </source>
</evidence>
<comment type="caution">
    <text evidence="9">The sequence shown here is derived from an EMBL/GenBank/DDBJ whole genome shotgun (WGS) entry which is preliminary data.</text>
</comment>
<evidence type="ECO:0000256" key="3">
    <source>
        <dbReference type="ARBA" id="ARBA00022741"/>
    </source>
</evidence>
<name>S0K4D5_9ENTE</name>
<evidence type="ECO:0000256" key="4">
    <source>
        <dbReference type="ARBA" id="ARBA00022840"/>
    </source>
</evidence>
<dbReference type="InterPro" id="IPR011608">
    <property type="entry name" value="PRD"/>
</dbReference>
<dbReference type="OrthoDB" id="9771372at2"/>
<dbReference type="GO" id="GO:0009401">
    <property type="term" value="P:phosphoenolpyruvate-dependent sugar phosphotransferase system"/>
    <property type="evidence" value="ECO:0007669"/>
    <property type="project" value="InterPro"/>
</dbReference>
<dbReference type="InterPro" id="IPR004701">
    <property type="entry name" value="PTS_EIIA_man-typ"/>
</dbReference>
<dbReference type="STRING" id="1121865.OMW_01718"/>
<evidence type="ECO:0000256" key="1">
    <source>
        <dbReference type="ARBA" id="ARBA00020887"/>
    </source>
</evidence>
<dbReference type="Gene3D" id="3.40.50.300">
    <property type="entry name" value="P-loop containing nucleotide triphosphate hydrolases"/>
    <property type="match status" value="1"/>
</dbReference>
<dbReference type="PANTHER" id="PTHR32071">
    <property type="entry name" value="TRANSCRIPTIONAL REGULATORY PROTEIN"/>
    <property type="match status" value="1"/>
</dbReference>
<dbReference type="SUPFAM" id="SSF53062">
    <property type="entry name" value="PTS system fructose IIA component-like"/>
    <property type="match status" value="1"/>
</dbReference>
<evidence type="ECO:0000313" key="10">
    <source>
        <dbReference type="Proteomes" id="UP000014113"/>
    </source>
</evidence>
<keyword evidence="3" id="KW-0547">Nucleotide-binding</keyword>
<dbReference type="PROSITE" id="PS51372">
    <property type="entry name" value="PRD_2"/>
    <property type="match status" value="1"/>
</dbReference>
<feature type="domain" description="PRD" evidence="8">
    <location>
        <begin position="732"/>
        <end position="834"/>
    </location>
</feature>
<dbReference type="RefSeq" id="WP_016183827.1">
    <property type="nucleotide sequence ID" value="NZ_JXKI01000003.1"/>
</dbReference>
<dbReference type="SMART" id="SM00382">
    <property type="entry name" value="AAA"/>
    <property type="match status" value="1"/>
</dbReference>
<evidence type="ECO:0000259" key="6">
    <source>
        <dbReference type="PROSITE" id="PS50045"/>
    </source>
</evidence>
<organism evidence="9 10">
    <name type="scientific">Enterococcus columbae DSM 7374 = ATCC 51263</name>
    <dbReference type="NCBI Taxonomy" id="1121865"/>
    <lineage>
        <taxon>Bacteria</taxon>
        <taxon>Bacillati</taxon>
        <taxon>Bacillota</taxon>
        <taxon>Bacilli</taxon>
        <taxon>Lactobacillales</taxon>
        <taxon>Enterococcaceae</taxon>
        <taxon>Enterococcus</taxon>
    </lineage>
</organism>
<dbReference type="InterPro" id="IPR036390">
    <property type="entry name" value="WH_DNA-bd_sf"/>
</dbReference>
<keyword evidence="2" id="KW-0808">Transferase</keyword>
<dbReference type="SUPFAM" id="SSF52540">
    <property type="entry name" value="P-loop containing nucleoside triphosphate hydrolases"/>
    <property type="match status" value="1"/>
</dbReference>
<sequence length="834" mass="96035">MRQETYYQLIDVLKKCANPVTTIEVAKAVNLSRSVTSLYLNELLERGDVVQTGSKPVYWQLAKQDEPTEIFDQYIGYRGSARSAIERCVSAVMYPPNGLPILLNGESGVGKSYLARLIYDFLKQKRLPGANQFFTFNCADYANNPELLSSILFGYTKGAFTGAEHDKKGLLEQANHSVLFLDEVHRLSYENQEKLFQFMDTGYFRPMGEEKQIHSQVRLLFATTEKPDKVLLPTFYRRIAAIVELPSYKTRPIGERIELVAHLLAKESAKIQHPIKINKVVYDELINLDEEGNVGSLSNRILLLCADALRENLIEDTLWIGQPSTSAITITGDNQQIFKQRSDELTQNFQQILEVSDDVPSMKENLLQYCYHFLPELDIQYSFVYQDIVNQLKSKRKRYLNHHKIQDDILEYVAHLTDLFADSYSNRLNELILTIKQKYPRTYLFSKKLSEDINYEYREFSESMLSIFLVDIISENISYQALLVAHGENTASSIQSVVNELCGEYVFDAINMPLTASIKDIINKVKEWLAERDTSQGVIMLVDMGSLTQLYKNLKPQILGKLLVINNLTTSYALEIGQQILNNQLFNNIVKISEKNFKTQIQYFEGFAVEKNIIISSISGTDVANEIKQILQKYVFSDIKLIVLKYTDLLETLNRSKEEDGYLKETSLIITTSYIDNSFAIPYINLLDALGDTSGWANSLTNLIHKNSLEKMINEYIHFFSREGLSEKLEFLNPSVIIKQIDLILEQIERRFDIKLEIKMKFNLMMHMALLIERTILGAEDYEVPTSLNELKINDKLYYPNIKVILSNIEQFYRIEISNWELYVVYEILSTVSK</sequence>
<dbReference type="Gene3D" id="3.40.50.510">
    <property type="entry name" value="Phosphotransferase system, mannose-type IIA component"/>
    <property type="match status" value="1"/>
</dbReference>
<dbReference type="Pfam" id="PF00158">
    <property type="entry name" value="Sigma54_activat"/>
    <property type="match status" value="1"/>
</dbReference>
<dbReference type="Pfam" id="PF03610">
    <property type="entry name" value="EIIA-man"/>
    <property type="match status" value="1"/>
</dbReference>
<dbReference type="eggNOG" id="COG3933">
    <property type="taxonomic scope" value="Bacteria"/>
</dbReference>
<dbReference type="SUPFAM" id="SSF63520">
    <property type="entry name" value="PTS-regulatory domain, PRD"/>
    <property type="match status" value="1"/>
</dbReference>
<dbReference type="Proteomes" id="UP000014113">
    <property type="component" value="Unassembled WGS sequence"/>
</dbReference>
<dbReference type="InterPro" id="IPR027417">
    <property type="entry name" value="P-loop_NTPase"/>
</dbReference>
<feature type="domain" description="PTS EIIA type-4" evidence="7">
    <location>
        <begin position="478"/>
        <end position="601"/>
    </location>
</feature>
<dbReference type="eggNOG" id="COG1221">
    <property type="taxonomic scope" value="Bacteria"/>
</dbReference>
<dbReference type="PROSITE" id="PS51096">
    <property type="entry name" value="PTS_EIIA_TYPE_4"/>
    <property type="match status" value="1"/>
</dbReference>
<dbReference type="Gene3D" id="1.10.10.10">
    <property type="entry name" value="Winged helix-like DNA-binding domain superfamily/Winged helix DNA-binding domain"/>
    <property type="match status" value="1"/>
</dbReference>
<reference evidence="9 10" key="1">
    <citation type="submission" date="2013-03" db="EMBL/GenBank/DDBJ databases">
        <title>The Genome Sequence of Enterococcus columbae ATCC_51263 (PacBio/Illumina hybrid assembly).</title>
        <authorList>
            <consortium name="The Broad Institute Genomics Platform"/>
            <consortium name="The Broad Institute Genome Sequencing Center for Infectious Disease"/>
            <person name="Earl A."/>
            <person name="Russ C."/>
            <person name="Gilmore M."/>
            <person name="Surin D."/>
            <person name="Walker B."/>
            <person name="Young S."/>
            <person name="Zeng Q."/>
            <person name="Gargeya S."/>
            <person name="Fitzgerald M."/>
            <person name="Haas B."/>
            <person name="Abouelleil A."/>
            <person name="Allen A.W."/>
            <person name="Alvarado L."/>
            <person name="Arachchi H.M."/>
            <person name="Berlin A.M."/>
            <person name="Chapman S.B."/>
            <person name="Gainer-Dewar J."/>
            <person name="Goldberg J."/>
            <person name="Griggs A."/>
            <person name="Gujja S."/>
            <person name="Hansen M."/>
            <person name="Howarth C."/>
            <person name="Imamovic A."/>
            <person name="Ireland A."/>
            <person name="Larimer J."/>
            <person name="McCowan C."/>
            <person name="Murphy C."/>
            <person name="Pearson M."/>
            <person name="Poon T.W."/>
            <person name="Priest M."/>
            <person name="Roberts A."/>
            <person name="Saif S."/>
            <person name="Shea T."/>
            <person name="Sisk P."/>
            <person name="Sykes S."/>
            <person name="Wortman J."/>
            <person name="Nusbaum C."/>
            <person name="Birren B."/>
        </authorList>
    </citation>
    <scope>NUCLEOTIDE SEQUENCE [LARGE SCALE GENOMIC DNA]</scope>
    <source>
        <strain evidence="9 10">ATCC 51263</strain>
    </source>
</reference>
<dbReference type="Pfam" id="PF00874">
    <property type="entry name" value="PRD"/>
    <property type="match status" value="1"/>
</dbReference>
<dbReference type="InterPro" id="IPR036634">
    <property type="entry name" value="PRD_sf"/>
</dbReference>